<dbReference type="OrthoDB" id="301415at2759"/>
<dbReference type="GO" id="GO:0005886">
    <property type="term" value="C:plasma membrane"/>
    <property type="evidence" value="ECO:0007669"/>
    <property type="project" value="TreeGrafter"/>
</dbReference>
<name>A0A3P6T5F3_DIBLA</name>
<evidence type="ECO:0000313" key="1">
    <source>
        <dbReference type="EMBL" id="VDK78429.1"/>
    </source>
</evidence>
<evidence type="ECO:0000313" key="2">
    <source>
        <dbReference type="Proteomes" id="UP000281553"/>
    </source>
</evidence>
<dbReference type="GO" id="GO:0099604">
    <property type="term" value="F:ligand-gated calcium channel activity"/>
    <property type="evidence" value="ECO:0007669"/>
    <property type="project" value="TreeGrafter"/>
</dbReference>
<dbReference type="PANTHER" id="PTHR13800">
    <property type="entry name" value="TRANSIENT RECEPTOR POTENTIAL CATION CHANNEL, SUBFAMILY M, MEMBER 6"/>
    <property type="match status" value="1"/>
</dbReference>
<keyword evidence="2" id="KW-1185">Reference proteome</keyword>
<protein>
    <recommendedName>
        <fullName evidence="3">TRPM SLOG domain-containing protein</fullName>
    </recommendedName>
</protein>
<dbReference type="AlphaFoldDB" id="A0A3P6T5F3"/>
<dbReference type="PANTHER" id="PTHR13800:SF12">
    <property type="entry name" value="TRANSIENT RECEPTOR POTENTIAL CATION CHANNEL SUBFAMILY M MEMBER-LIKE 2"/>
    <property type="match status" value="1"/>
</dbReference>
<gene>
    <name evidence="1" type="ORF">DILT_LOCUS2942</name>
</gene>
<dbReference type="EMBL" id="UYRU01042867">
    <property type="protein sequence ID" value="VDK78429.1"/>
    <property type="molecule type" value="Genomic_DNA"/>
</dbReference>
<proteinExistence type="predicted"/>
<evidence type="ECO:0008006" key="3">
    <source>
        <dbReference type="Google" id="ProtNLM"/>
    </source>
</evidence>
<accession>A0A3P6T5F3</accession>
<sequence>MKEKSGLVSHQDEEIAFIAANFSYKECTVYVEDDSKKGSCRCGLPRDEHSPEVLKREASKWSITHIATHKPTFIYGTHTMPNGHQIKFLRLADSDDPTKLLELMCNYWEMKNDAALTLVLSLITSPSGGIPEDVEEGLTHSVCVNSCWIISSGMAPMEKLEELGRKRLNENHGKFHYCNICIEPWRQELLQLWQGHSSDSKEMTKFKAYTHCLFIDNGQQKESSVSVTNEYQHRLEELIREGLLDTADFDLQI</sequence>
<organism evidence="1 2">
    <name type="scientific">Dibothriocephalus latus</name>
    <name type="common">Fish tapeworm</name>
    <name type="synonym">Diphyllobothrium latum</name>
    <dbReference type="NCBI Taxonomy" id="60516"/>
    <lineage>
        <taxon>Eukaryota</taxon>
        <taxon>Metazoa</taxon>
        <taxon>Spiralia</taxon>
        <taxon>Lophotrochozoa</taxon>
        <taxon>Platyhelminthes</taxon>
        <taxon>Cestoda</taxon>
        <taxon>Eucestoda</taxon>
        <taxon>Diphyllobothriidea</taxon>
        <taxon>Diphyllobothriidae</taxon>
        <taxon>Dibothriocephalus</taxon>
    </lineage>
</organism>
<dbReference type="Proteomes" id="UP000281553">
    <property type="component" value="Unassembled WGS sequence"/>
</dbReference>
<dbReference type="InterPro" id="IPR050927">
    <property type="entry name" value="TRPM"/>
</dbReference>
<reference evidence="1 2" key="1">
    <citation type="submission" date="2018-11" db="EMBL/GenBank/DDBJ databases">
        <authorList>
            <consortium name="Pathogen Informatics"/>
        </authorList>
    </citation>
    <scope>NUCLEOTIDE SEQUENCE [LARGE SCALE GENOMIC DNA]</scope>
</reference>